<proteinExistence type="predicted"/>
<dbReference type="Proteomes" id="UP000299084">
    <property type="component" value="Unassembled WGS sequence"/>
</dbReference>
<evidence type="ECO:0000313" key="3">
    <source>
        <dbReference type="Proteomes" id="UP000299084"/>
    </source>
</evidence>
<dbReference type="AlphaFoldDB" id="A0A5N4E836"/>
<feature type="compositionally biased region" description="Pro residues" evidence="1">
    <location>
        <begin position="9"/>
        <end position="19"/>
    </location>
</feature>
<reference evidence="2 3" key="1">
    <citation type="journal article" date="2019" name="Mol. Ecol. Resour.">
        <title>Improving Illumina assemblies with Hi-C and long reads: an example with the North African dromedary.</title>
        <authorList>
            <person name="Elbers J.P."/>
            <person name="Rogers M.F."/>
            <person name="Perelman P.L."/>
            <person name="Proskuryakova A.A."/>
            <person name="Serdyukova N.A."/>
            <person name="Johnson W.E."/>
            <person name="Horin P."/>
            <person name="Corander J."/>
            <person name="Murphy D."/>
            <person name="Burger P.A."/>
        </authorList>
    </citation>
    <scope>NUCLEOTIDE SEQUENCE [LARGE SCALE GENOMIC DNA]</scope>
    <source>
        <strain evidence="2">Drom800</strain>
        <tissue evidence="2">Blood</tissue>
    </source>
</reference>
<comment type="caution">
    <text evidence="2">The sequence shown here is derived from an EMBL/GenBank/DDBJ whole genome shotgun (WGS) entry which is preliminary data.</text>
</comment>
<organism evidence="2 3">
    <name type="scientific">Camelus dromedarius</name>
    <name type="common">Dromedary</name>
    <name type="synonym">Arabian camel</name>
    <dbReference type="NCBI Taxonomy" id="9838"/>
    <lineage>
        <taxon>Eukaryota</taxon>
        <taxon>Metazoa</taxon>
        <taxon>Chordata</taxon>
        <taxon>Craniata</taxon>
        <taxon>Vertebrata</taxon>
        <taxon>Euteleostomi</taxon>
        <taxon>Mammalia</taxon>
        <taxon>Eutheria</taxon>
        <taxon>Laurasiatheria</taxon>
        <taxon>Artiodactyla</taxon>
        <taxon>Tylopoda</taxon>
        <taxon>Camelidae</taxon>
        <taxon>Camelus</taxon>
    </lineage>
</organism>
<accession>A0A5N4E836</accession>
<protein>
    <submittedName>
        <fullName evidence="2">Uncharacterized protein</fullName>
    </submittedName>
</protein>
<feature type="region of interest" description="Disordered" evidence="1">
    <location>
        <begin position="1"/>
        <end position="23"/>
    </location>
</feature>
<gene>
    <name evidence="2" type="ORF">Cadr_000007031</name>
</gene>
<sequence length="84" mass="9578">MDPRSSPHSPQPDNPPTPNLHPQEKLNLKVTKHRGRPGWVGWDRAETSSKELLQPHQAFLQTRTLPLHQVAVARPKGQAQRHFI</sequence>
<name>A0A5N4E836_CAMDR</name>
<evidence type="ECO:0000313" key="2">
    <source>
        <dbReference type="EMBL" id="KAB1279196.1"/>
    </source>
</evidence>
<keyword evidence="3" id="KW-1185">Reference proteome</keyword>
<evidence type="ECO:0000256" key="1">
    <source>
        <dbReference type="SAM" id="MobiDB-lite"/>
    </source>
</evidence>
<dbReference type="EMBL" id="JWIN03000005">
    <property type="protein sequence ID" value="KAB1279196.1"/>
    <property type="molecule type" value="Genomic_DNA"/>
</dbReference>